<keyword evidence="3" id="KW-1185">Reference proteome</keyword>
<dbReference type="GO" id="GO:0046872">
    <property type="term" value="F:metal ion binding"/>
    <property type="evidence" value="ECO:0007669"/>
    <property type="project" value="InterPro"/>
</dbReference>
<dbReference type="OrthoDB" id="1523860at2"/>
<dbReference type="Pfam" id="PF19335">
    <property type="entry name" value="HMBD"/>
    <property type="match status" value="1"/>
</dbReference>
<evidence type="ECO:0000259" key="1">
    <source>
        <dbReference type="Pfam" id="PF19335"/>
    </source>
</evidence>
<dbReference type="PROSITE" id="PS51257">
    <property type="entry name" value="PROKAR_LIPOPROTEIN"/>
    <property type="match status" value="1"/>
</dbReference>
<feature type="domain" description="Heavy metal binding" evidence="1">
    <location>
        <begin position="43"/>
        <end position="72"/>
    </location>
</feature>
<sequence length="87" mass="9732">MKKVILSIAVLAMFSVTGCKTEVKKENESVKTEEKMEMATSDVYQCPMDCEKGKTYEKEGTCPVCKMDLKKVASQAKETEDHSGHNH</sequence>
<evidence type="ECO:0000313" key="3">
    <source>
        <dbReference type="Proteomes" id="UP000298517"/>
    </source>
</evidence>
<evidence type="ECO:0000313" key="2">
    <source>
        <dbReference type="EMBL" id="TEW75222.1"/>
    </source>
</evidence>
<dbReference type="InterPro" id="IPR045800">
    <property type="entry name" value="HMBD"/>
</dbReference>
<accession>A0A4Y8AV27</accession>
<proteinExistence type="predicted"/>
<reference evidence="2 3" key="1">
    <citation type="journal article" date="2011" name="J. Microbiol.">
        <title>Gramella jeungdoensis sp. nov., isolated from a solar saltern in Korea.</title>
        <authorList>
            <person name="Joung Y."/>
            <person name="Kim H."/>
            <person name="Jang T."/>
            <person name="Ahn T.S."/>
            <person name="Joh K."/>
        </authorList>
    </citation>
    <scope>NUCLEOTIDE SEQUENCE [LARGE SCALE GENOMIC DNA]</scope>
    <source>
        <strain evidence="2 3">KCTC 23123</strain>
    </source>
</reference>
<dbReference type="AlphaFoldDB" id="A0A4Y8AV27"/>
<dbReference type="EMBL" id="SNQI01000002">
    <property type="protein sequence ID" value="TEW75222.1"/>
    <property type="molecule type" value="Genomic_DNA"/>
</dbReference>
<protein>
    <recommendedName>
        <fullName evidence="1">Heavy metal binding domain-containing protein</fullName>
    </recommendedName>
</protein>
<organism evidence="2 3">
    <name type="scientific">Gramella jeungdoensis</name>
    <dbReference type="NCBI Taxonomy" id="708091"/>
    <lineage>
        <taxon>Bacteria</taxon>
        <taxon>Pseudomonadati</taxon>
        <taxon>Bacteroidota</taxon>
        <taxon>Flavobacteriia</taxon>
        <taxon>Flavobacteriales</taxon>
        <taxon>Flavobacteriaceae</taxon>
        <taxon>Christiangramia</taxon>
    </lineage>
</organism>
<comment type="caution">
    <text evidence="2">The sequence shown here is derived from an EMBL/GenBank/DDBJ whole genome shotgun (WGS) entry which is preliminary data.</text>
</comment>
<dbReference type="Proteomes" id="UP000298517">
    <property type="component" value="Unassembled WGS sequence"/>
</dbReference>
<name>A0A4Y8AV27_9FLAO</name>
<dbReference type="RefSeq" id="WP_134247591.1">
    <property type="nucleotide sequence ID" value="NZ_SNQI01000002.1"/>
</dbReference>
<gene>
    <name evidence="2" type="ORF">E2488_06810</name>
</gene>